<accession>A0ABX7M017</accession>
<keyword evidence="1" id="KW-0809">Transit peptide</keyword>
<dbReference type="Proteomes" id="UP000663570">
    <property type="component" value="Chromosome"/>
</dbReference>
<gene>
    <name evidence="3" type="ORF">JY500_11270</name>
</gene>
<sequence>MQSPWLLHLDQIGARFAEDAPGTVSFSDDPRSEVARAASGTVVVPLTHLGTLRASGEDASAFLHNLMSNDIKKLELHRAHWNSFNSPKGRMLASFLVWRDGSDFLLQLSADLLAAMHKKLSMYVLRSKVRLTDVTPEYAAIGLAGPAVATTLDAAGLTLPPEAMSVSQGGIQVIRIDAARVEIHAPVAQAGDLWKKFVGAGASPAGTAAWRWLDIRAGVPVVTQATQDEFVAQMLNFELIGGVSFQKGCYPGQEIVARTQYLGKLKKRMFRAQVASVEPPRAGDDLFAPDFGEQSCGKIVTATPAPDASYEVLAVLQLSSREANEVHHATPSGPLLKFEPLPYTVS</sequence>
<dbReference type="RefSeq" id="WP_206252387.1">
    <property type="nucleotide sequence ID" value="NZ_CP071060.1"/>
</dbReference>
<reference evidence="3 4" key="1">
    <citation type="submission" date="2021-02" db="EMBL/GenBank/DDBJ databases">
        <title>Niveibacterium changnyeongensis HC41.</title>
        <authorList>
            <person name="Kang M."/>
        </authorList>
    </citation>
    <scope>NUCLEOTIDE SEQUENCE [LARGE SCALE GENOMIC DNA]</scope>
    <source>
        <strain evidence="3 4">HC41</strain>
    </source>
</reference>
<dbReference type="InterPro" id="IPR017703">
    <property type="entry name" value="YgfZ/GCV_T_CS"/>
</dbReference>
<evidence type="ECO:0000259" key="2">
    <source>
        <dbReference type="Pfam" id="PF01571"/>
    </source>
</evidence>
<keyword evidence="4" id="KW-1185">Reference proteome</keyword>
<dbReference type="Gene3D" id="3.30.1360.120">
    <property type="entry name" value="Probable tRNA modification gtpase trme, domain 1"/>
    <property type="match status" value="1"/>
</dbReference>
<protein>
    <submittedName>
        <fullName evidence="3">Folate-binding protein YgfZ</fullName>
    </submittedName>
</protein>
<evidence type="ECO:0000256" key="1">
    <source>
        <dbReference type="ARBA" id="ARBA00022946"/>
    </source>
</evidence>
<feature type="domain" description="GCVT N-terminal" evidence="2">
    <location>
        <begin position="31"/>
        <end position="231"/>
    </location>
</feature>
<dbReference type="PANTHER" id="PTHR22602:SF0">
    <property type="entry name" value="TRANSFERASE CAF17, MITOCHONDRIAL-RELATED"/>
    <property type="match status" value="1"/>
</dbReference>
<dbReference type="Pfam" id="PF01571">
    <property type="entry name" value="GCV_T"/>
    <property type="match status" value="1"/>
</dbReference>
<dbReference type="EMBL" id="CP071060">
    <property type="protein sequence ID" value="QSI75111.1"/>
    <property type="molecule type" value="Genomic_DNA"/>
</dbReference>
<organism evidence="3 4">
    <name type="scientific">Niveibacterium microcysteis</name>
    <dbReference type="NCBI Taxonomy" id="2811415"/>
    <lineage>
        <taxon>Bacteria</taxon>
        <taxon>Pseudomonadati</taxon>
        <taxon>Pseudomonadota</taxon>
        <taxon>Betaproteobacteria</taxon>
        <taxon>Rhodocyclales</taxon>
        <taxon>Rhodocyclaceae</taxon>
        <taxon>Niveibacterium</taxon>
    </lineage>
</organism>
<dbReference type="InterPro" id="IPR029043">
    <property type="entry name" value="GcvT/YgfZ_C"/>
</dbReference>
<dbReference type="SUPFAM" id="SSF103025">
    <property type="entry name" value="Folate-binding domain"/>
    <property type="match status" value="1"/>
</dbReference>
<dbReference type="NCBIfam" id="TIGR03317">
    <property type="entry name" value="ygfZ_signature"/>
    <property type="match status" value="1"/>
</dbReference>
<evidence type="ECO:0000313" key="3">
    <source>
        <dbReference type="EMBL" id="QSI75111.1"/>
    </source>
</evidence>
<dbReference type="InterPro" id="IPR045179">
    <property type="entry name" value="YgfZ/GcvT"/>
</dbReference>
<proteinExistence type="predicted"/>
<dbReference type="PANTHER" id="PTHR22602">
    <property type="entry name" value="TRANSFERASE CAF17, MITOCHONDRIAL-RELATED"/>
    <property type="match status" value="1"/>
</dbReference>
<dbReference type="PIRSF" id="PIRSF006487">
    <property type="entry name" value="GcvT"/>
    <property type="match status" value="1"/>
</dbReference>
<dbReference type="InterPro" id="IPR027266">
    <property type="entry name" value="TrmE/GcvT-like"/>
</dbReference>
<dbReference type="InterPro" id="IPR006222">
    <property type="entry name" value="GCVT_N"/>
</dbReference>
<dbReference type="SUPFAM" id="SSF101790">
    <property type="entry name" value="Aminomethyltransferase beta-barrel domain"/>
    <property type="match status" value="1"/>
</dbReference>
<name>A0ABX7M017_9RHOO</name>
<evidence type="ECO:0000313" key="4">
    <source>
        <dbReference type="Proteomes" id="UP000663570"/>
    </source>
</evidence>